<dbReference type="Proteomes" id="UP001596915">
    <property type="component" value="Unassembled WGS sequence"/>
</dbReference>
<feature type="domain" description="N-acetyltransferase" evidence="1">
    <location>
        <begin position="20"/>
        <end position="181"/>
    </location>
</feature>
<gene>
    <name evidence="2" type="ORF">ACFQ2K_13290</name>
    <name evidence="3" type="ORF">ACFQ2K_53080</name>
    <name evidence="4" type="ORF">ACFQ2K_53415</name>
</gene>
<evidence type="ECO:0000313" key="5">
    <source>
        <dbReference type="Proteomes" id="UP001596915"/>
    </source>
</evidence>
<proteinExistence type="predicted"/>
<dbReference type="InterPro" id="IPR016181">
    <property type="entry name" value="Acyl_CoA_acyltransferase"/>
</dbReference>
<comment type="caution">
    <text evidence="4">The sequence shown here is derived from an EMBL/GenBank/DDBJ whole genome shotgun (WGS) entry which is preliminary data.</text>
</comment>
<accession>A0ABW2X9R7</accession>
<dbReference type="PROSITE" id="PS51186">
    <property type="entry name" value="GNAT"/>
    <property type="match status" value="1"/>
</dbReference>
<evidence type="ECO:0000313" key="3">
    <source>
        <dbReference type="EMBL" id="MFD0630026.1"/>
    </source>
</evidence>
<sequence length="188" mass="20496">MENQPRTLPAAPVRLAGQNIVLREWDEADIPALIEMYDDPEIDRWTPVPSPFDAEAARAYLGRARAARAEGRLIQLAITADGGQPQGEVLIWWDDLDDGDIELAYGVGSRFRRRGLASAAVTVATGYALQHCEARRVLLRIEAGNAPSAAVARSAGFAPTTDELVAREAKGRRVLLRTWCHVNGEPAT</sequence>
<name>A0ABW2X9R7_9ACTN</name>
<evidence type="ECO:0000313" key="2">
    <source>
        <dbReference type="EMBL" id="MFD0623604.1"/>
    </source>
</evidence>
<dbReference type="InterPro" id="IPR051908">
    <property type="entry name" value="Ribosomal_N-acetyltransferase"/>
</dbReference>
<keyword evidence="5" id="KW-1185">Reference proteome</keyword>
<reference evidence="5" key="2">
    <citation type="journal article" date="2019" name="Int. J. Syst. Evol. Microbiol.">
        <title>The Global Catalogue of Microorganisms (GCM) 10K type strain sequencing project: providing services to taxonomists for standard genome sequencing and annotation.</title>
        <authorList>
            <consortium name="The Broad Institute Genomics Platform"/>
            <consortium name="The Broad Institute Genome Sequencing Center for Infectious Disease"/>
            <person name="Wu L."/>
            <person name="Ma J."/>
        </authorList>
    </citation>
    <scope>NUCLEOTIDE SEQUENCE [LARGE SCALE GENOMIC DNA]</scope>
    <source>
        <strain evidence="5">JCM 12607</strain>
    </source>
</reference>
<dbReference type="PANTHER" id="PTHR43441:SF10">
    <property type="entry name" value="ACETYLTRANSFERASE"/>
    <property type="match status" value="1"/>
</dbReference>
<reference evidence="4" key="1">
    <citation type="journal article" date="2014" name="Int. J. Syst. Evol. Microbiol.">
        <title>Complete genome of a new Firmicutes species belonging to the dominant human colonic microbiota ('Ruminococcus bicirculans') reveals two chromosomes and a selective capacity to utilize plant glucans.</title>
        <authorList>
            <consortium name="NISC Comparative Sequencing Program"/>
            <person name="Wegmann U."/>
            <person name="Louis P."/>
            <person name="Goesmann A."/>
            <person name="Henrissat B."/>
            <person name="Duncan S.H."/>
            <person name="Flint H.J."/>
        </authorList>
    </citation>
    <scope>NUCLEOTIDE SEQUENCE</scope>
    <source>
        <strain evidence="4">JCM 12607</strain>
    </source>
</reference>
<dbReference type="InterPro" id="IPR000182">
    <property type="entry name" value="GNAT_dom"/>
</dbReference>
<dbReference type="EMBL" id="JBHTGL010000008">
    <property type="protein sequence ID" value="MFD0623604.1"/>
    <property type="molecule type" value="Genomic_DNA"/>
</dbReference>
<dbReference type="GO" id="GO:0016746">
    <property type="term" value="F:acyltransferase activity"/>
    <property type="evidence" value="ECO:0007669"/>
    <property type="project" value="UniProtKB-KW"/>
</dbReference>
<dbReference type="EMBL" id="JBHTGL010000013">
    <property type="protein sequence ID" value="MFD0630080.1"/>
    <property type="molecule type" value="Genomic_DNA"/>
</dbReference>
<protein>
    <submittedName>
        <fullName evidence="4">GNAT family N-acetyltransferase</fullName>
        <ecNumber evidence="4">2.3.-.-</ecNumber>
    </submittedName>
</protein>
<dbReference type="EMBL" id="JBHTGL010000012">
    <property type="protein sequence ID" value="MFD0630026.1"/>
    <property type="molecule type" value="Genomic_DNA"/>
</dbReference>
<keyword evidence="4" id="KW-0012">Acyltransferase</keyword>
<dbReference type="PANTHER" id="PTHR43441">
    <property type="entry name" value="RIBOSOMAL-PROTEIN-SERINE ACETYLTRANSFERASE"/>
    <property type="match status" value="1"/>
</dbReference>
<keyword evidence="4" id="KW-0808">Transferase</keyword>
<evidence type="ECO:0000259" key="1">
    <source>
        <dbReference type="PROSITE" id="PS51186"/>
    </source>
</evidence>
<dbReference type="Gene3D" id="3.40.630.30">
    <property type="match status" value="1"/>
</dbReference>
<dbReference type="Pfam" id="PF13302">
    <property type="entry name" value="Acetyltransf_3"/>
    <property type="match status" value="1"/>
</dbReference>
<dbReference type="EC" id="2.3.-.-" evidence="4"/>
<reference evidence="4" key="3">
    <citation type="submission" date="2024-09" db="EMBL/GenBank/DDBJ databases">
        <authorList>
            <person name="Sun Q."/>
            <person name="Mori K."/>
        </authorList>
    </citation>
    <scope>NUCLEOTIDE SEQUENCE</scope>
    <source>
        <strain evidence="4">JCM 12607</strain>
    </source>
</reference>
<evidence type="ECO:0000313" key="4">
    <source>
        <dbReference type="EMBL" id="MFD0630080.1"/>
    </source>
</evidence>
<dbReference type="SUPFAM" id="SSF55729">
    <property type="entry name" value="Acyl-CoA N-acyltransferases (Nat)"/>
    <property type="match status" value="1"/>
</dbReference>
<organism evidence="4 5">
    <name type="scientific">Streptomyces sanglieri</name>
    <dbReference type="NCBI Taxonomy" id="193460"/>
    <lineage>
        <taxon>Bacteria</taxon>
        <taxon>Bacillati</taxon>
        <taxon>Actinomycetota</taxon>
        <taxon>Actinomycetes</taxon>
        <taxon>Kitasatosporales</taxon>
        <taxon>Streptomycetaceae</taxon>
        <taxon>Streptomyces</taxon>
    </lineage>
</organism>